<dbReference type="Gene3D" id="3.40.50.10810">
    <property type="entry name" value="Tandem AAA-ATPase domain"/>
    <property type="match status" value="1"/>
</dbReference>
<dbReference type="InterPro" id="IPR049730">
    <property type="entry name" value="SNF2/RAD54-like_C"/>
</dbReference>
<evidence type="ECO:0000256" key="4">
    <source>
        <dbReference type="SAM" id="MobiDB-lite"/>
    </source>
</evidence>
<dbReference type="PROSITE" id="PS51194">
    <property type="entry name" value="HELICASE_CTER"/>
    <property type="match status" value="1"/>
</dbReference>
<dbReference type="Proteomes" id="UP001219525">
    <property type="component" value="Unassembled WGS sequence"/>
</dbReference>
<accession>A0AAD6UWG5</accession>
<dbReference type="GO" id="GO:0008094">
    <property type="term" value="F:ATP-dependent activity, acting on DNA"/>
    <property type="evidence" value="ECO:0007669"/>
    <property type="project" value="TreeGrafter"/>
</dbReference>
<feature type="compositionally biased region" description="Basic residues" evidence="4">
    <location>
        <begin position="755"/>
        <end position="764"/>
    </location>
</feature>
<evidence type="ECO:0000256" key="1">
    <source>
        <dbReference type="ARBA" id="ARBA00022741"/>
    </source>
</evidence>
<dbReference type="InterPro" id="IPR001650">
    <property type="entry name" value="Helicase_C-like"/>
</dbReference>
<sequence>MPLTEKFGCLTEIPNAPHIIVMPPNLQRQWLSEFERFFLAHRVQCFIIRTSDKFWAADIAAFVASPHPPIRKIVLVTSRILQRMAAFATHPSSTGPGARARVLFPLTHSKAKGKSVFEFSWLTAIYDEVHEARTGQKLWQAFDLLNNLALVKIHATATPYIESAKDVFYLAVLGRMPGLGFYREQQLRARIATVQKFKNYERLEYLQAIQQFTAGDLSAQMTPVTSSSRQATPAGRSISGFLTPTASTSSSPASPSLDASTAAQGEVQIATSAVVKGLQAVLAMQTLRRTGTSIDDKGDTISISLPLLTVLHVGIKLSPGEVENASLFEQDALKKGEPHAAISKLESARLNQFKAFYIDARQYIALPCGHGTRPLTMEKVRESGLVVSKLSALAELCKLVLLRGPENVVPRLLHGDSTKMVGQSTLGIPVTFGKNYVPKRLPPDSELRPGIQIIVVTMLVLFQDILCEFLTSHGIKNLAINGSVSLKERNRIIERFKADATYRVLFMSPVGQVGLNLTNASVMIHYEVNWSSVMSYQSYGRIYRPGQTLPTFAFQLVAEKTVDVLLATLGLRKLSLAKEFSTIDRAPTFWTQCISALADIAKEQDQLEVVDEQAAEAFTHLEEVAAQEELARRRQARQQSKAAKNVERAHLLPSSTTVDGEGADDAAGGEEASRGKRKAKKGRVDPAADSRGARHVPQQIAGPQHSPVAVAAPTPPLTRLALRRQRHPFPLEQDDVPMDISMNHSAADDCIRPRGDRKKFKKQMATRPPAEADFESIGDRPVGSDRVPTSRGNSSKRPPPRAKPVKPKPRTGKEKAQDYGHYGD</sequence>
<feature type="compositionally biased region" description="Basic and acidic residues" evidence="4">
    <location>
        <begin position="682"/>
        <end position="692"/>
    </location>
</feature>
<keyword evidence="3" id="KW-0067">ATP-binding</keyword>
<evidence type="ECO:0000256" key="2">
    <source>
        <dbReference type="ARBA" id="ARBA00022801"/>
    </source>
</evidence>
<dbReference type="InterPro" id="IPR038718">
    <property type="entry name" value="SNF2-like_sf"/>
</dbReference>
<evidence type="ECO:0000256" key="3">
    <source>
        <dbReference type="ARBA" id="ARBA00022840"/>
    </source>
</evidence>
<dbReference type="EMBL" id="JARJCW010000086">
    <property type="protein sequence ID" value="KAJ7196083.1"/>
    <property type="molecule type" value="Genomic_DNA"/>
</dbReference>
<dbReference type="SMART" id="SM00490">
    <property type="entry name" value="HELICc"/>
    <property type="match status" value="1"/>
</dbReference>
<dbReference type="Pfam" id="PF00271">
    <property type="entry name" value="Helicase_C"/>
    <property type="match status" value="1"/>
</dbReference>
<name>A0AAD6UWG5_9AGAR</name>
<feature type="compositionally biased region" description="Low complexity" evidence="4">
    <location>
        <begin position="243"/>
        <end position="259"/>
    </location>
</feature>
<gene>
    <name evidence="6" type="ORF">GGX14DRAFT_474046</name>
</gene>
<feature type="compositionally biased region" description="Basic and acidic residues" evidence="4">
    <location>
        <begin position="811"/>
        <end position="824"/>
    </location>
</feature>
<dbReference type="GO" id="GO:0016787">
    <property type="term" value="F:hydrolase activity"/>
    <property type="evidence" value="ECO:0007669"/>
    <property type="project" value="UniProtKB-KW"/>
</dbReference>
<evidence type="ECO:0000259" key="5">
    <source>
        <dbReference type="PROSITE" id="PS51194"/>
    </source>
</evidence>
<feature type="region of interest" description="Disordered" evidence="4">
    <location>
        <begin position="629"/>
        <end position="711"/>
    </location>
</feature>
<keyword evidence="7" id="KW-1185">Reference proteome</keyword>
<feature type="compositionally biased region" description="Basic residues" evidence="4">
    <location>
        <begin position="798"/>
        <end position="810"/>
    </location>
</feature>
<organism evidence="6 7">
    <name type="scientific">Mycena pura</name>
    <dbReference type="NCBI Taxonomy" id="153505"/>
    <lineage>
        <taxon>Eukaryota</taxon>
        <taxon>Fungi</taxon>
        <taxon>Dikarya</taxon>
        <taxon>Basidiomycota</taxon>
        <taxon>Agaricomycotina</taxon>
        <taxon>Agaricomycetes</taxon>
        <taxon>Agaricomycetidae</taxon>
        <taxon>Agaricales</taxon>
        <taxon>Marasmiineae</taxon>
        <taxon>Mycenaceae</taxon>
        <taxon>Mycena</taxon>
    </lineage>
</organism>
<proteinExistence type="predicted"/>
<dbReference type="InterPro" id="IPR027417">
    <property type="entry name" value="P-loop_NTPase"/>
</dbReference>
<dbReference type="GO" id="GO:0005524">
    <property type="term" value="F:ATP binding"/>
    <property type="evidence" value="ECO:0007669"/>
    <property type="project" value="UniProtKB-KW"/>
</dbReference>
<feature type="region of interest" description="Disordered" evidence="4">
    <location>
        <begin position="730"/>
        <end position="824"/>
    </location>
</feature>
<dbReference type="GO" id="GO:0005634">
    <property type="term" value="C:nucleus"/>
    <property type="evidence" value="ECO:0007669"/>
    <property type="project" value="TreeGrafter"/>
</dbReference>
<keyword evidence="1" id="KW-0547">Nucleotide-binding</keyword>
<dbReference type="GO" id="GO:0006281">
    <property type="term" value="P:DNA repair"/>
    <property type="evidence" value="ECO:0007669"/>
    <property type="project" value="TreeGrafter"/>
</dbReference>
<dbReference type="CDD" id="cd18793">
    <property type="entry name" value="SF2_C_SNF"/>
    <property type="match status" value="1"/>
</dbReference>
<dbReference type="InterPro" id="IPR050628">
    <property type="entry name" value="SNF2_RAD54_helicase_TF"/>
</dbReference>
<keyword evidence="2" id="KW-0378">Hydrolase</keyword>
<dbReference type="Gene3D" id="3.40.50.300">
    <property type="entry name" value="P-loop containing nucleotide triphosphate hydrolases"/>
    <property type="match status" value="1"/>
</dbReference>
<dbReference type="AlphaFoldDB" id="A0AAD6UWG5"/>
<feature type="domain" description="Helicase C-terminal" evidence="5">
    <location>
        <begin position="429"/>
        <end position="595"/>
    </location>
</feature>
<comment type="caution">
    <text evidence="6">The sequence shown here is derived from an EMBL/GenBank/DDBJ whole genome shotgun (WGS) entry which is preliminary data.</text>
</comment>
<protein>
    <recommendedName>
        <fullName evidence="5">Helicase C-terminal domain-containing protein</fullName>
    </recommendedName>
</protein>
<reference evidence="6" key="1">
    <citation type="submission" date="2023-03" db="EMBL/GenBank/DDBJ databases">
        <title>Massive genome expansion in bonnet fungi (Mycena s.s.) driven by repeated elements and novel gene families across ecological guilds.</title>
        <authorList>
            <consortium name="Lawrence Berkeley National Laboratory"/>
            <person name="Harder C.B."/>
            <person name="Miyauchi S."/>
            <person name="Viragh M."/>
            <person name="Kuo A."/>
            <person name="Thoen E."/>
            <person name="Andreopoulos B."/>
            <person name="Lu D."/>
            <person name="Skrede I."/>
            <person name="Drula E."/>
            <person name="Henrissat B."/>
            <person name="Morin E."/>
            <person name="Kohler A."/>
            <person name="Barry K."/>
            <person name="LaButti K."/>
            <person name="Morin E."/>
            <person name="Salamov A."/>
            <person name="Lipzen A."/>
            <person name="Mereny Z."/>
            <person name="Hegedus B."/>
            <person name="Baldrian P."/>
            <person name="Stursova M."/>
            <person name="Weitz H."/>
            <person name="Taylor A."/>
            <person name="Grigoriev I.V."/>
            <person name="Nagy L.G."/>
            <person name="Martin F."/>
            <person name="Kauserud H."/>
        </authorList>
    </citation>
    <scope>NUCLEOTIDE SEQUENCE</scope>
    <source>
        <strain evidence="6">9144</strain>
    </source>
</reference>
<dbReference type="SUPFAM" id="SSF52540">
    <property type="entry name" value="P-loop containing nucleoside triphosphate hydrolases"/>
    <property type="match status" value="2"/>
</dbReference>
<feature type="region of interest" description="Disordered" evidence="4">
    <location>
        <begin position="223"/>
        <end position="259"/>
    </location>
</feature>
<dbReference type="PANTHER" id="PTHR45626">
    <property type="entry name" value="TRANSCRIPTION TERMINATION FACTOR 2-RELATED"/>
    <property type="match status" value="1"/>
</dbReference>
<evidence type="ECO:0000313" key="7">
    <source>
        <dbReference type="Proteomes" id="UP001219525"/>
    </source>
</evidence>
<evidence type="ECO:0000313" key="6">
    <source>
        <dbReference type="EMBL" id="KAJ7196083.1"/>
    </source>
</evidence>